<dbReference type="AlphaFoldDB" id="A0A2K1IZB9"/>
<keyword evidence="4 10" id="KW-0328">Glycosyltransferase</keyword>
<dbReference type="GO" id="GO:0006488">
    <property type="term" value="P:dolichol-linked oligosaccharide biosynthetic process"/>
    <property type="evidence" value="ECO:0000318"/>
    <property type="project" value="GO_Central"/>
</dbReference>
<evidence type="ECO:0000256" key="9">
    <source>
        <dbReference type="ARBA" id="ARBA00023136"/>
    </source>
</evidence>
<sequence>MRHRHRQIKEEGALPACLTLCGAFLPCLLASLLILLLHEVACASYHRPPSPLFLPRYCSPRLEARIWRMAEEDETTVRHAYKESPSWSWPATTSMQRKFSFGAICGFALLLRMMLSLQPYSGAGVAPKYGDYEAQRHWMEITVHTPVKEWYVNTTNNDLRYWGLDYPPLTAYQSWIHGRIIHALEPAAVALNTSRGHEDARSKFLMRWTVLSSDILVFFPAALAFVSLYYKLAIFEEQAWALSMILLQPALILIDHGHFQFNCISLGLAAGAAAAVVSRHELVACVLYSLSLNHKQMSAYYAPAFFAHLLGRCIQRRSPVFGVVKLGIMVLTTFTICWWPFLSSRHSALQVLNRLAPFERGLYEDYVANFWCGTSMLIKWKQLFSVPVLARLALGATITAALPSMVQQIRAPSARGFLLAMLNSSFAFYFFSFQVHEKSVLLPLLPATLLALEEPGLLQWLVPYAVVSMLPLLRRDDLVLPYFALLALFFLLLKCPRHFEYKIAEDKLIKIFRAPILRNCSLAGAAILHLLYFYVQPPPRYSFLFEAFITSYCFAHFLVLFIYANCKQWYVPGDGQWVSSSKKIN</sequence>
<evidence type="ECO:0000256" key="3">
    <source>
        <dbReference type="ARBA" id="ARBA00008715"/>
    </source>
</evidence>
<comment type="pathway">
    <text evidence="2 10">Protein modification; protein glycosylation.</text>
</comment>
<protein>
    <recommendedName>
        <fullName evidence="10">Alpha-1,3-glucosyltransferase</fullName>
        <ecNumber evidence="10">2.4.1.-</ecNumber>
    </recommendedName>
</protein>
<keyword evidence="7 10" id="KW-0256">Endoplasmic reticulum</keyword>
<comment type="caution">
    <text evidence="10">Lacks conserved residue(s) required for the propagation of feature annotation.</text>
</comment>
<comment type="subcellular location">
    <subcellularLocation>
        <location evidence="1 10">Endoplasmic reticulum membrane</location>
        <topology evidence="1 10">Multi-pass membrane protein</topology>
    </subcellularLocation>
</comment>
<dbReference type="STRING" id="3218.A0A2K1IZB9"/>
<feature type="transmembrane region" description="Helical" evidence="10">
    <location>
        <begin position="417"/>
        <end position="435"/>
    </location>
</feature>
<dbReference type="Gramene" id="Pp3c19_22340V3.9">
    <property type="protein sequence ID" value="Pp3c19_22340V3.9"/>
    <property type="gene ID" value="Pp3c19_22340"/>
</dbReference>
<evidence type="ECO:0000256" key="7">
    <source>
        <dbReference type="ARBA" id="ARBA00022824"/>
    </source>
</evidence>
<feature type="transmembrane region" description="Helical" evidence="10">
    <location>
        <begin position="321"/>
        <end position="341"/>
    </location>
</feature>
<dbReference type="PaxDb" id="3218-PP1S290_38V6.1"/>
<name>A0A2K1IZB9_PHYPA</name>
<keyword evidence="6 10" id="KW-0812">Transmembrane</keyword>
<dbReference type="EMBL" id="ABEU02000019">
    <property type="protein sequence ID" value="PNR34611.1"/>
    <property type="molecule type" value="Genomic_DNA"/>
</dbReference>
<reference evidence="12" key="3">
    <citation type="submission" date="2020-12" db="UniProtKB">
        <authorList>
            <consortium name="EnsemblPlants"/>
        </authorList>
    </citation>
    <scope>IDENTIFICATION</scope>
</reference>
<evidence type="ECO:0000256" key="8">
    <source>
        <dbReference type="ARBA" id="ARBA00022989"/>
    </source>
</evidence>
<dbReference type="EnsemblPlants" id="Pp3c19_22340V3.1">
    <property type="protein sequence ID" value="Pp3c19_22340V3.1"/>
    <property type="gene ID" value="Pp3c19_22340"/>
</dbReference>
<feature type="transmembrane region" description="Helical" evidence="10">
    <location>
        <begin position="541"/>
        <end position="563"/>
    </location>
</feature>
<dbReference type="Pfam" id="PF03155">
    <property type="entry name" value="Alg6_Alg8"/>
    <property type="match status" value="1"/>
</dbReference>
<evidence type="ECO:0000313" key="11">
    <source>
        <dbReference type="EMBL" id="PNR34611.1"/>
    </source>
</evidence>
<dbReference type="EC" id="2.4.1.-" evidence="10"/>
<dbReference type="EnsemblPlants" id="Pp3c19_22340V3.9">
    <property type="protein sequence ID" value="Pp3c19_22340V3.9"/>
    <property type="gene ID" value="Pp3c19_22340"/>
</dbReference>
<evidence type="ECO:0000256" key="6">
    <source>
        <dbReference type="ARBA" id="ARBA00022692"/>
    </source>
</evidence>
<organism evidence="11">
    <name type="scientific">Physcomitrium patens</name>
    <name type="common">Spreading-leaved earth moss</name>
    <name type="synonym">Physcomitrella patens</name>
    <dbReference type="NCBI Taxonomy" id="3218"/>
    <lineage>
        <taxon>Eukaryota</taxon>
        <taxon>Viridiplantae</taxon>
        <taxon>Streptophyta</taxon>
        <taxon>Embryophyta</taxon>
        <taxon>Bryophyta</taxon>
        <taxon>Bryophytina</taxon>
        <taxon>Bryopsida</taxon>
        <taxon>Funariidae</taxon>
        <taxon>Funariales</taxon>
        <taxon>Funariaceae</taxon>
        <taxon>Physcomitrium</taxon>
    </lineage>
</organism>
<proteinExistence type="inferred from homology"/>
<reference evidence="11 13" key="2">
    <citation type="journal article" date="2018" name="Plant J.">
        <title>The Physcomitrella patens chromosome-scale assembly reveals moss genome structure and evolution.</title>
        <authorList>
            <person name="Lang D."/>
            <person name="Ullrich K.K."/>
            <person name="Murat F."/>
            <person name="Fuchs J."/>
            <person name="Jenkins J."/>
            <person name="Haas F.B."/>
            <person name="Piednoel M."/>
            <person name="Gundlach H."/>
            <person name="Van Bel M."/>
            <person name="Meyberg R."/>
            <person name="Vives C."/>
            <person name="Morata J."/>
            <person name="Symeonidi A."/>
            <person name="Hiss M."/>
            <person name="Muchero W."/>
            <person name="Kamisugi Y."/>
            <person name="Saleh O."/>
            <person name="Blanc G."/>
            <person name="Decker E.L."/>
            <person name="van Gessel N."/>
            <person name="Grimwood J."/>
            <person name="Hayes R.D."/>
            <person name="Graham S.W."/>
            <person name="Gunter L.E."/>
            <person name="McDaniel S.F."/>
            <person name="Hoernstein S.N.W."/>
            <person name="Larsson A."/>
            <person name="Li F.W."/>
            <person name="Perroud P.F."/>
            <person name="Phillips J."/>
            <person name="Ranjan P."/>
            <person name="Rokshar D.S."/>
            <person name="Rothfels C.J."/>
            <person name="Schneider L."/>
            <person name="Shu S."/>
            <person name="Stevenson D.W."/>
            <person name="Thummler F."/>
            <person name="Tillich M."/>
            <person name="Villarreal Aguilar J.C."/>
            <person name="Widiez T."/>
            <person name="Wong G.K."/>
            <person name="Wymore A."/>
            <person name="Zhang Y."/>
            <person name="Zimmer A.D."/>
            <person name="Quatrano R.S."/>
            <person name="Mayer K.F.X."/>
            <person name="Goodstein D."/>
            <person name="Casacuberta J.M."/>
            <person name="Vandepoele K."/>
            <person name="Reski R."/>
            <person name="Cuming A.C."/>
            <person name="Tuskan G.A."/>
            <person name="Maumus F."/>
            <person name="Salse J."/>
            <person name="Schmutz J."/>
            <person name="Rensing S.A."/>
        </authorList>
    </citation>
    <scope>NUCLEOTIDE SEQUENCE [LARGE SCALE GENOMIC DNA]</scope>
    <source>
        <strain evidence="12 13">cv. Gransden 2004</strain>
    </source>
</reference>
<dbReference type="Proteomes" id="UP000006727">
    <property type="component" value="Chromosome 19"/>
</dbReference>
<dbReference type="KEGG" id="ppp:112295718"/>
<dbReference type="UniPathway" id="UPA00378"/>
<comment type="similarity">
    <text evidence="3 10">Belongs to the ALG6/ALG8 glucosyltransferase family.</text>
</comment>
<dbReference type="InterPro" id="IPR004856">
    <property type="entry name" value="Glyco_trans_ALG6/ALG8"/>
</dbReference>
<dbReference type="PANTHER" id="PTHR12413">
    <property type="entry name" value="DOLICHYL GLYCOSYLTRANSFERASE"/>
    <property type="match status" value="1"/>
</dbReference>
<dbReference type="PANTHER" id="PTHR12413:SF1">
    <property type="entry name" value="DOLICHYL PYROPHOSPHATE MAN9GLCNAC2 ALPHA-1,3-GLUCOSYLTRANSFERASE"/>
    <property type="match status" value="1"/>
</dbReference>
<evidence type="ECO:0000313" key="12">
    <source>
        <dbReference type="EnsemblPlants" id="Pp3c19_22340V3.1"/>
    </source>
</evidence>
<evidence type="ECO:0000256" key="2">
    <source>
        <dbReference type="ARBA" id="ARBA00004922"/>
    </source>
</evidence>
<evidence type="ECO:0000256" key="1">
    <source>
        <dbReference type="ARBA" id="ARBA00004477"/>
    </source>
</evidence>
<dbReference type="RefSeq" id="XP_024403358.1">
    <property type="nucleotide sequence ID" value="XM_024547590.2"/>
</dbReference>
<feature type="transmembrane region" description="Helical" evidence="10">
    <location>
        <begin position="478"/>
        <end position="495"/>
    </location>
</feature>
<keyword evidence="5 10" id="KW-0808">Transferase</keyword>
<evidence type="ECO:0000256" key="4">
    <source>
        <dbReference type="ARBA" id="ARBA00022676"/>
    </source>
</evidence>
<keyword evidence="13" id="KW-1185">Reference proteome</keyword>
<dbReference type="Gramene" id="Pp3c19_22340V3.1">
    <property type="protein sequence ID" value="Pp3c19_22340V3.1"/>
    <property type="gene ID" value="Pp3c19_22340"/>
</dbReference>
<evidence type="ECO:0000256" key="5">
    <source>
        <dbReference type="ARBA" id="ARBA00022679"/>
    </source>
</evidence>
<dbReference type="GO" id="GO:0005789">
    <property type="term" value="C:endoplasmic reticulum membrane"/>
    <property type="evidence" value="ECO:0000318"/>
    <property type="project" value="GO_Central"/>
</dbReference>
<dbReference type="FunCoup" id="A0A2K1IZB9">
    <property type="interactions" value="4420"/>
</dbReference>
<evidence type="ECO:0000256" key="10">
    <source>
        <dbReference type="RuleBase" id="RU363110"/>
    </source>
</evidence>
<feature type="transmembrane region" description="Helical" evidence="10">
    <location>
        <begin position="211"/>
        <end position="232"/>
    </location>
</feature>
<reference evidence="11 13" key="1">
    <citation type="journal article" date="2008" name="Science">
        <title>The Physcomitrella genome reveals evolutionary insights into the conquest of land by plants.</title>
        <authorList>
            <person name="Rensing S."/>
            <person name="Lang D."/>
            <person name="Zimmer A."/>
            <person name="Terry A."/>
            <person name="Salamov A."/>
            <person name="Shapiro H."/>
            <person name="Nishiyama T."/>
            <person name="Perroud P.-F."/>
            <person name="Lindquist E."/>
            <person name="Kamisugi Y."/>
            <person name="Tanahashi T."/>
            <person name="Sakakibara K."/>
            <person name="Fujita T."/>
            <person name="Oishi K."/>
            <person name="Shin-I T."/>
            <person name="Kuroki Y."/>
            <person name="Toyoda A."/>
            <person name="Suzuki Y."/>
            <person name="Hashimoto A."/>
            <person name="Yamaguchi K."/>
            <person name="Sugano A."/>
            <person name="Kohara Y."/>
            <person name="Fujiyama A."/>
            <person name="Anterola A."/>
            <person name="Aoki S."/>
            <person name="Ashton N."/>
            <person name="Barbazuk W.B."/>
            <person name="Barker E."/>
            <person name="Bennetzen J."/>
            <person name="Bezanilla M."/>
            <person name="Blankenship R."/>
            <person name="Cho S.H."/>
            <person name="Dutcher S."/>
            <person name="Estelle M."/>
            <person name="Fawcett J.A."/>
            <person name="Gundlach H."/>
            <person name="Hanada K."/>
            <person name="Heyl A."/>
            <person name="Hicks K.A."/>
            <person name="Hugh J."/>
            <person name="Lohr M."/>
            <person name="Mayer K."/>
            <person name="Melkozernov A."/>
            <person name="Murata T."/>
            <person name="Nelson D."/>
            <person name="Pils B."/>
            <person name="Prigge M."/>
            <person name="Reiss B."/>
            <person name="Renner T."/>
            <person name="Rombauts S."/>
            <person name="Rushton P."/>
            <person name="Sanderfoot A."/>
            <person name="Schween G."/>
            <person name="Shiu S.-H."/>
            <person name="Stueber K."/>
            <person name="Theodoulou F.L."/>
            <person name="Tu H."/>
            <person name="Van de Peer Y."/>
            <person name="Verrier P.J."/>
            <person name="Waters E."/>
            <person name="Wood A."/>
            <person name="Yang L."/>
            <person name="Cove D."/>
            <person name="Cuming A."/>
            <person name="Hasebe M."/>
            <person name="Lucas S."/>
            <person name="Mishler D.B."/>
            <person name="Reski R."/>
            <person name="Grigoriev I."/>
            <person name="Quatrano R.S."/>
            <person name="Boore J.L."/>
        </authorList>
    </citation>
    <scope>NUCLEOTIDE SEQUENCE [LARGE SCALE GENOMIC DNA]</scope>
    <source>
        <strain evidence="12 13">cv. Gransden 2004</strain>
    </source>
</reference>
<keyword evidence="8 10" id="KW-1133">Transmembrane helix</keyword>
<keyword evidence="9 10" id="KW-0472">Membrane</keyword>
<dbReference type="GeneID" id="112295718"/>
<feature type="transmembrane region" description="Helical" evidence="10">
    <location>
        <begin position="516"/>
        <end position="535"/>
    </location>
</feature>
<dbReference type="GO" id="GO:0042281">
    <property type="term" value="F:dolichyl pyrophosphate Man9GlcNAc2 alpha-1,3-glucosyltransferase activity"/>
    <property type="evidence" value="ECO:0000318"/>
    <property type="project" value="GO_Central"/>
</dbReference>
<feature type="transmembrane region" description="Helical" evidence="10">
    <location>
        <begin position="384"/>
        <end position="405"/>
    </location>
</feature>
<dbReference type="OrthoDB" id="4983at2759"/>
<gene>
    <name evidence="12" type="primary">LOC112295718</name>
    <name evidence="11" type="ORF">PHYPA_024428</name>
</gene>
<evidence type="ECO:0000313" key="13">
    <source>
        <dbReference type="Proteomes" id="UP000006727"/>
    </source>
</evidence>
<accession>A0A2K1IZB9</accession>